<comment type="caution">
    <text evidence="2">The sequence shown here is derived from an EMBL/GenBank/DDBJ whole genome shotgun (WGS) entry which is preliminary data.</text>
</comment>
<organism evidence="2 3">
    <name type="scientific">Lactuca virosa</name>
    <dbReference type="NCBI Taxonomy" id="75947"/>
    <lineage>
        <taxon>Eukaryota</taxon>
        <taxon>Viridiplantae</taxon>
        <taxon>Streptophyta</taxon>
        <taxon>Embryophyta</taxon>
        <taxon>Tracheophyta</taxon>
        <taxon>Spermatophyta</taxon>
        <taxon>Magnoliopsida</taxon>
        <taxon>eudicotyledons</taxon>
        <taxon>Gunneridae</taxon>
        <taxon>Pentapetalae</taxon>
        <taxon>asterids</taxon>
        <taxon>campanulids</taxon>
        <taxon>Asterales</taxon>
        <taxon>Asteraceae</taxon>
        <taxon>Cichorioideae</taxon>
        <taxon>Cichorieae</taxon>
        <taxon>Lactucinae</taxon>
        <taxon>Lactuca</taxon>
    </lineage>
</organism>
<protein>
    <submittedName>
        <fullName evidence="2">Uncharacterized protein</fullName>
    </submittedName>
</protein>
<proteinExistence type="predicted"/>
<reference evidence="2 3" key="1">
    <citation type="submission" date="2022-01" db="EMBL/GenBank/DDBJ databases">
        <authorList>
            <person name="Xiong W."/>
            <person name="Schranz E."/>
        </authorList>
    </citation>
    <scope>NUCLEOTIDE SEQUENCE [LARGE SCALE GENOMIC DNA]</scope>
</reference>
<feature type="region of interest" description="Disordered" evidence="1">
    <location>
        <begin position="64"/>
        <end position="83"/>
    </location>
</feature>
<gene>
    <name evidence="2" type="ORF">LVIROSA_LOCUS6349</name>
</gene>
<sequence>MEVPQSSQYHACVVFFSSTHTYHIHPQSSEPLFPPLHRIRRHPLLHRSRRHPLRLQIRRLRHIDSNSTTDDRRRKQSHPVPSSKHRSWFCVWFGGGLKQERMIYVDRKLDNYGLKHGFLVSELTNVVI</sequence>
<keyword evidence="3" id="KW-1185">Reference proteome</keyword>
<evidence type="ECO:0000313" key="2">
    <source>
        <dbReference type="EMBL" id="CAH1418772.1"/>
    </source>
</evidence>
<evidence type="ECO:0000313" key="3">
    <source>
        <dbReference type="Proteomes" id="UP001157418"/>
    </source>
</evidence>
<dbReference type="EMBL" id="CAKMRJ010000113">
    <property type="protein sequence ID" value="CAH1418772.1"/>
    <property type="molecule type" value="Genomic_DNA"/>
</dbReference>
<dbReference type="AlphaFoldDB" id="A0AAU9LZ03"/>
<evidence type="ECO:0000256" key="1">
    <source>
        <dbReference type="SAM" id="MobiDB-lite"/>
    </source>
</evidence>
<dbReference type="Proteomes" id="UP001157418">
    <property type="component" value="Unassembled WGS sequence"/>
</dbReference>
<accession>A0AAU9LZ03</accession>
<name>A0AAU9LZ03_9ASTR</name>